<comment type="caution">
    <text evidence="1">The sequence shown here is derived from an EMBL/GenBank/DDBJ whole genome shotgun (WGS) entry which is preliminary data.</text>
</comment>
<reference evidence="1 2" key="1">
    <citation type="journal article" date="2019" name="Sci. Rep.">
        <title>Orb-weaving spider Araneus ventricosus genome elucidates the spidroin gene catalogue.</title>
        <authorList>
            <person name="Kono N."/>
            <person name="Nakamura H."/>
            <person name="Ohtoshi R."/>
            <person name="Moran D.A.P."/>
            <person name="Shinohara A."/>
            <person name="Yoshida Y."/>
            <person name="Fujiwara M."/>
            <person name="Mori M."/>
            <person name="Tomita M."/>
            <person name="Arakawa K."/>
        </authorList>
    </citation>
    <scope>NUCLEOTIDE SEQUENCE [LARGE SCALE GENOMIC DNA]</scope>
</reference>
<organism evidence="1 2">
    <name type="scientific">Araneus ventricosus</name>
    <name type="common">Orbweaver spider</name>
    <name type="synonym">Epeira ventricosa</name>
    <dbReference type="NCBI Taxonomy" id="182803"/>
    <lineage>
        <taxon>Eukaryota</taxon>
        <taxon>Metazoa</taxon>
        <taxon>Ecdysozoa</taxon>
        <taxon>Arthropoda</taxon>
        <taxon>Chelicerata</taxon>
        <taxon>Arachnida</taxon>
        <taxon>Araneae</taxon>
        <taxon>Araneomorphae</taxon>
        <taxon>Entelegynae</taxon>
        <taxon>Araneoidea</taxon>
        <taxon>Araneidae</taxon>
        <taxon>Araneus</taxon>
    </lineage>
</organism>
<dbReference type="EMBL" id="BGPR01062395">
    <property type="protein sequence ID" value="GBO37831.1"/>
    <property type="molecule type" value="Genomic_DNA"/>
</dbReference>
<evidence type="ECO:0000313" key="1">
    <source>
        <dbReference type="EMBL" id="GBO37831.1"/>
    </source>
</evidence>
<sequence length="116" mass="13162">MSLFGVKYDETTANCDAWSPFTHSRILMITAGDGKNSYHDLGATFSHYATEKNWDPDTFPVEEIKRAIVTYLLSSLRDPMTQVNGFKVILDVKCNPIKYLRHATPSNLHLIYHAAQ</sequence>
<protein>
    <submittedName>
        <fullName evidence="1">Uncharacterized protein</fullName>
    </submittedName>
</protein>
<dbReference type="Gene3D" id="3.40.525.10">
    <property type="entry name" value="CRAL-TRIO lipid binding domain"/>
    <property type="match status" value="1"/>
</dbReference>
<gene>
    <name evidence="1" type="ORF">AVEN_228012_1</name>
</gene>
<name>A0A4Y2WLA5_ARAVE</name>
<dbReference type="OrthoDB" id="75724at2759"/>
<dbReference type="InterPro" id="IPR036865">
    <property type="entry name" value="CRAL-TRIO_dom_sf"/>
</dbReference>
<dbReference type="Proteomes" id="UP000499080">
    <property type="component" value="Unassembled WGS sequence"/>
</dbReference>
<accession>A0A4Y2WLA5</accession>
<keyword evidence="2" id="KW-1185">Reference proteome</keyword>
<feature type="non-terminal residue" evidence="1">
    <location>
        <position position="116"/>
    </location>
</feature>
<proteinExistence type="predicted"/>
<dbReference type="AlphaFoldDB" id="A0A4Y2WLA5"/>
<evidence type="ECO:0000313" key="2">
    <source>
        <dbReference type="Proteomes" id="UP000499080"/>
    </source>
</evidence>